<dbReference type="PANTHER" id="PTHR10612:SF34">
    <property type="entry name" value="APOLIPOPROTEIN D"/>
    <property type="match status" value="1"/>
</dbReference>
<evidence type="ECO:0000313" key="3">
    <source>
        <dbReference type="EMBL" id="ROT75853.1"/>
    </source>
</evidence>
<feature type="compositionally biased region" description="Basic residues" evidence="1">
    <location>
        <begin position="230"/>
        <end position="241"/>
    </location>
</feature>
<dbReference type="GO" id="GO:0000302">
    <property type="term" value="P:response to reactive oxygen species"/>
    <property type="evidence" value="ECO:0007669"/>
    <property type="project" value="TreeGrafter"/>
</dbReference>
<feature type="compositionally biased region" description="Polar residues" evidence="1">
    <location>
        <begin position="253"/>
        <end position="287"/>
    </location>
</feature>
<evidence type="ECO:0000259" key="2">
    <source>
        <dbReference type="Pfam" id="PF00061"/>
    </source>
</evidence>
<organism evidence="3 4">
    <name type="scientific">Penaeus vannamei</name>
    <name type="common">Whiteleg shrimp</name>
    <name type="synonym">Litopenaeus vannamei</name>
    <dbReference type="NCBI Taxonomy" id="6689"/>
    <lineage>
        <taxon>Eukaryota</taxon>
        <taxon>Metazoa</taxon>
        <taxon>Ecdysozoa</taxon>
        <taxon>Arthropoda</taxon>
        <taxon>Crustacea</taxon>
        <taxon>Multicrustacea</taxon>
        <taxon>Malacostraca</taxon>
        <taxon>Eumalacostraca</taxon>
        <taxon>Eucarida</taxon>
        <taxon>Decapoda</taxon>
        <taxon>Dendrobranchiata</taxon>
        <taxon>Penaeoidea</taxon>
        <taxon>Penaeidae</taxon>
        <taxon>Penaeus</taxon>
    </lineage>
</organism>
<feature type="compositionally biased region" description="Pro residues" evidence="1">
    <location>
        <begin position="291"/>
        <end position="322"/>
    </location>
</feature>
<keyword evidence="4" id="KW-1185">Reference proteome</keyword>
<dbReference type="Pfam" id="PF00061">
    <property type="entry name" value="Lipocalin"/>
    <property type="match status" value="1"/>
</dbReference>
<sequence length="322" mass="35595">MTRFSGVWFQVEEIPNTYVDVKQCMRTIYQWDGSALQVLTEGLDEYGDMAEQETTISVVIPGNYSQDKPYLQIRSDIVPPVPYHIVDIDYDAFACVYSCFDFLGLKAEIYSILSRSPEASNATLSTCRDSFEALGLSLEKLVSVQQGEQCWYSEGGANTSSTLSPISLAEDEAEDEGFERGLGDALLSAAEEVAGAVERAEEELFGTAEEYHKTTTTPAENKQPQEDLRRRRPKKKQKKKDGSRGRSYPVSPAVSSTPSFVSTGAQHTSLKIQRSRPLITTPTAQSMTITPPQPHHPPTTLPPPPYAHHCPPPFNTPPRPPP</sequence>
<dbReference type="InterPro" id="IPR000566">
    <property type="entry name" value="Lipocln_cytosolic_FA-bd_dom"/>
</dbReference>
<proteinExistence type="predicted"/>
<dbReference type="GO" id="GO:0005737">
    <property type="term" value="C:cytoplasm"/>
    <property type="evidence" value="ECO:0007669"/>
    <property type="project" value="TreeGrafter"/>
</dbReference>
<accession>A0A3R7N2Y8</accession>
<dbReference type="EMBL" id="QCYY01001722">
    <property type="protein sequence ID" value="ROT75853.1"/>
    <property type="molecule type" value="Genomic_DNA"/>
</dbReference>
<dbReference type="Gene3D" id="2.40.128.20">
    <property type="match status" value="1"/>
</dbReference>
<dbReference type="InterPro" id="IPR012674">
    <property type="entry name" value="Calycin"/>
</dbReference>
<dbReference type="Proteomes" id="UP000283509">
    <property type="component" value="Unassembled WGS sequence"/>
</dbReference>
<evidence type="ECO:0000256" key="1">
    <source>
        <dbReference type="SAM" id="MobiDB-lite"/>
    </source>
</evidence>
<dbReference type="AlphaFoldDB" id="A0A3R7N2Y8"/>
<feature type="region of interest" description="Disordered" evidence="1">
    <location>
        <begin position="209"/>
        <end position="322"/>
    </location>
</feature>
<reference evidence="3 4" key="1">
    <citation type="submission" date="2018-04" db="EMBL/GenBank/DDBJ databases">
        <authorList>
            <person name="Zhang X."/>
            <person name="Yuan J."/>
            <person name="Li F."/>
            <person name="Xiang J."/>
        </authorList>
    </citation>
    <scope>NUCLEOTIDE SEQUENCE [LARGE SCALE GENOMIC DNA]</scope>
    <source>
        <tissue evidence="3">Muscle</tissue>
    </source>
</reference>
<dbReference type="OrthoDB" id="565904at2759"/>
<name>A0A3R7N2Y8_PENVA</name>
<dbReference type="SUPFAM" id="SSF50814">
    <property type="entry name" value="Lipocalins"/>
    <property type="match status" value="1"/>
</dbReference>
<evidence type="ECO:0000313" key="4">
    <source>
        <dbReference type="Proteomes" id="UP000283509"/>
    </source>
</evidence>
<dbReference type="PANTHER" id="PTHR10612">
    <property type="entry name" value="APOLIPOPROTEIN D"/>
    <property type="match status" value="1"/>
</dbReference>
<comment type="caution">
    <text evidence="3">The sequence shown here is derived from an EMBL/GenBank/DDBJ whole genome shotgun (WGS) entry which is preliminary data.</text>
</comment>
<feature type="domain" description="Lipocalin/cytosolic fatty-acid binding" evidence="2">
    <location>
        <begin position="5"/>
        <end position="146"/>
    </location>
</feature>
<dbReference type="GO" id="GO:0006629">
    <property type="term" value="P:lipid metabolic process"/>
    <property type="evidence" value="ECO:0007669"/>
    <property type="project" value="TreeGrafter"/>
</dbReference>
<gene>
    <name evidence="3" type="ORF">C7M84_005589</name>
</gene>
<reference evidence="3 4" key="2">
    <citation type="submission" date="2019-01" db="EMBL/GenBank/DDBJ databases">
        <title>The decoding of complex shrimp genome reveals the adaptation for benthos swimmer, frequently molting mechanism and breeding impact on genome.</title>
        <authorList>
            <person name="Sun Y."/>
            <person name="Gao Y."/>
            <person name="Yu Y."/>
        </authorList>
    </citation>
    <scope>NUCLEOTIDE SEQUENCE [LARGE SCALE GENOMIC DNA]</scope>
    <source>
        <tissue evidence="3">Muscle</tissue>
    </source>
</reference>
<protein>
    <submittedName>
        <fullName evidence="3">Crustacyanin-like lipocalin</fullName>
    </submittedName>
</protein>